<evidence type="ECO:0000313" key="1">
    <source>
        <dbReference type="EMBL" id="KAF2748246.1"/>
    </source>
</evidence>
<protein>
    <recommendedName>
        <fullName evidence="3">Cytochrome P450</fullName>
    </recommendedName>
</protein>
<evidence type="ECO:0000313" key="2">
    <source>
        <dbReference type="Proteomes" id="UP000799440"/>
    </source>
</evidence>
<name>A0A6A6VEL1_9PLEO</name>
<dbReference type="EMBL" id="MU006570">
    <property type="protein sequence ID" value="KAF2748246.1"/>
    <property type="molecule type" value="Genomic_DNA"/>
</dbReference>
<evidence type="ECO:0008006" key="3">
    <source>
        <dbReference type="Google" id="ProtNLM"/>
    </source>
</evidence>
<dbReference type="OrthoDB" id="1470350at2759"/>
<dbReference type="AlphaFoldDB" id="A0A6A6VEL1"/>
<dbReference type="Proteomes" id="UP000799440">
    <property type="component" value="Unassembled WGS sequence"/>
</dbReference>
<keyword evidence="2" id="KW-1185">Reference proteome</keyword>
<feature type="non-terminal residue" evidence="1">
    <location>
        <position position="1"/>
    </location>
</feature>
<proteinExistence type="predicted"/>
<organism evidence="1 2">
    <name type="scientific">Sporormia fimetaria CBS 119925</name>
    <dbReference type="NCBI Taxonomy" id="1340428"/>
    <lineage>
        <taxon>Eukaryota</taxon>
        <taxon>Fungi</taxon>
        <taxon>Dikarya</taxon>
        <taxon>Ascomycota</taxon>
        <taxon>Pezizomycotina</taxon>
        <taxon>Dothideomycetes</taxon>
        <taxon>Pleosporomycetidae</taxon>
        <taxon>Pleosporales</taxon>
        <taxon>Sporormiaceae</taxon>
        <taxon>Sporormia</taxon>
    </lineage>
</organism>
<gene>
    <name evidence="1" type="ORF">M011DRAFT_401196</name>
</gene>
<reference evidence="1" key="1">
    <citation type="journal article" date="2020" name="Stud. Mycol.">
        <title>101 Dothideomycetes genomes: a test case for predicting lifestyles and emergence of pathogens.</title>
        <authorList>
            <person name="Haridas S."/>
            <person name="Albert R."/>
            <person name="Binder M."/>
            <person name="Bloem J."/>
            <person name="Labutti K."/>
            <person name="Salamov A."/>
            <person name="Andreopoulos B."/>
            <person name="Baker S."/>
            <person name="Barry K."/>
            <person name="Bills G."/>
            <person name="Bluhm B."/>
            <person name="Cannon C."/>
            <person name="Castanera R."/>
            <person name="Culley D."/>
            <person name="Daum C."/>
            <person name="Ezra D."/>
            <person name="Gonzalez J."/>
            <person name="Henrissat B."/>
            <person name="Kuo A."/>
            <person name="Liang C."/>
            <person name="Lipzen A."/>
            <person name="Lutzoni F."/>
            <person name="Magnuson J."/>
            <person name="Mondo S."/>
            <person name="Nolan M."/>
            <person name="Ohm R."/>
            <person name="Pangilinan J."/>
            <person name="Park H.-J."/>
            <person name="Ramirez L."/>
            <person name="Alfaro M."/>
            <person name="Sun H."/>
            <person name="Tritt A."/>
            <person name="Yoshinaga Y."/>
            <person name="Zwiers L.-H."/>
            <person name="Turgeon B."/>
            <person name="Goodwin S."/>
            <person name="Spatafora J."/>
            <person name="Crous P."/>
            <person name="Grigoriev I."/>
        </authorList>
    </citation>
    <scope>NUCLEOTIDE SEQUENCE</scope>
    <source>
        <strain evidence="1">CBS 119925</strain>
    </source>
</reference>
<sequence length="49" mass="5244">LLNSKDPQSGRAFTMEELQADTSLLIDAGSNTVTTTICAVPFYALRDPA</sequence>
<accession>A0A6A6VEL1</accession>